<feature type="chain" id="PRO_5046502208" description="Colicin import membrane protein" evidence="2">
    <location>
        <begin position="20"/>
        <end position="215"/>
    </location>
</feature>
<organism evidence="3 4">
    <name type="scientific">Ramlibacter alkalitolerans</name>
    <dbReference type="NCBI Taxonomy" id="2039631"/>
    <lineage>
        <taxon>Bacteria</taxon>
        <taxon>Pseudomonadati</taxon>
        <taxon>Pseudomonadota</taxon>
        <taxon>Betaproteobacteria</taxon>
        <taxon>Burkholderiales</taxon>
        <taxon>Comamonadaceae</taxon>
        <taxon>Ramlibacter</taxon>
    </lineage>
</organism>
<dbReference type="RefSeq" id="WP_201688417.1">
    <property type="nucleotide sequence ID" value="NZ_JAEQND010000004.1"/>
</dbReference>
<reference evidence="3 4" key="1">
    <citation type="journal article" date="2017" name="Int. J. Syst. Evol. Microbiol.">
        <title>Ramlibacter alkalitolerans sp. nov., alkali-tolerant bacterium isolated from soil of ginseng.</title>
        <authorList>
            <person name="Lee D.H."/>
            <person name="Cha C.J."/>
        </authorList>
    </citation>
    <scope>NUCLEOTIDE SEQUENCE [LARGE SCALE GENOMIC DNA]</scope>
    <source>
        <strain evidence="3 4">KACC 19305</strain>
    </source>
</reference>
<gene>
    <name evidence="3" type="ORF">JI746_08355</name>
</gene>
<feature type="region of interest" description="Disordered" evidence="1">
    <location>
        <begin position="81"/>
        <end position="215"/>
    </location>
</feature>
<comment type="caution">
    <text evidence="3">The sequence shown here is derived from an EMBL/GenBank/DDBJ whole genome shotgun (WGS) entry which is preliminary data.</text>
</comment>
<feature type="compositionally biased region" description="Basic and acidic residues" evidence="1">
    <location>
        <begin position="81"/>
        <end position="110"/>
    </location>
</feature>
<evidence type="ECO:0000256" key="1">
    <source>
        <dbReference type="SAM" id="MobiDB-lite"/>
    </source>
</evidence>
<keyword evidence="4" id="KW-1185">Reference proteome</keyword>
<sequence>MKALLALALALLAAAPVRAAEDEAERQRIKAERAAVAARFDEAHRACRARFAVTDCVHTAQRERNAALADLRRQERVLNDAERKRRAAERQKDVDERNSPEKRAQDEQRRRLAVSEQKEREARAAEKQQKKAEEDANKAAKGPREPKAATGPHGPQGAPRTPPLPKSHGPTPEQAAANRAAYEARLRAAEEHNAQVRERAAKRRKPAASDLPMPR</sequence>
<dbReference type="Proteomes" id="UP000622707">
    <property type="component" value="Unassembled WGS sequence"/>
</dbReference>
<evidence type="ECO:0000256" key="2">
    <source>
        <dbReference type="SAM" id="SignalP"/>
    </source>
</evidence>
<protein>
    <recommendedName>
        <fullName evidence="5">Colicin import membrane protein</fullName>
    </recommendedName>
</protein>
<feature type="signal peptide" evidence="2">
    <location>
        <begin position="1"/>
        <end position="19"/>
    </location>
</feature>
<dbReference type="EMBL" id="JAEQND010000004">
    <property type="protein sequence ID" value="MBL0425117.1"/>
    <property type="molecule type" value="Genomic_DNA"/>
</dbReference>
<feature type="compositionally biased region" description="Basic and acidic residues" evidence="1">
    <location>
        <begin position="116"/>
        <end position="147"/>
    </location>
</feature>
<evidence type="ECO:0000313" key="4">
    <source>
        <dbReference type="Proteomes" id="UP000622707"/>
    </source>
</evidence>
<proteinExistence type="predicted"/>
<accession>A0ABS1JLK0</accession>
<keyword evidence="2" id="KW-0732">Signal</keyword>
<evidence type="ECO:0008006" key="5">
    <source>
        <dbReference type="Google" id="ProtNLM"/>
    </source>
</evidence>
<feature type="compositionally biased region" description="Basic and acidic residues" evidence="1">
    <location>
        <begin position="182"/>
        <end position="199"/>
    </location>
</feature>
<name>A0ABS1JLK0_9BURK</name>
<evidence type="ECO:0000313" key="3">
    <source>
        <dbReference type="EMBL" id="MBL0425117.1"/>
    </source>
</evidence>